<reference evidence="3 4" key="1">
    <citation type="submission" date="2016-06" db="EMBL/GenBank/DDBJ databases">
        <title>Evolution of pathogenesis and genome organization in the Tremellales.</title>
        <authorList>
            <person name="Cuomo C."/>
            <person name="Litvintseva A."/>
            <person name="Heitman J."/>
            <person name="Chen Y."/>
            <person name="Sun S."/>
            <person name="Springer D."/>
            <person name="Dromer F."/>
            <person name="Young S."/>
            <person name="Zeng Q."/>
            <person name="Chapman S."/>
            <person name="Gujja S."/>
            <person name="Saif S."/>
            <person name="Birren B."/>
        </authorList>
    </citation>
    <scope>NUCLEOTIDE SEQUENCE [LARGE SCALE GENOMIC DNA]</scope>
    <source>
        <strain evidence="3 4">ATCC 28783</strain>
    </source>
</reference>
<protein>
    <submittedName>
        <fullName evidence="3">Uncharacterized protein</fullName>
    </submittedName>
</protein>
<feature type="transmembrane region" description="Helical" evidence="2">
    <location>
        <begin position="149"/>
        <end position="169"/>
    </location>
</feature>
<organism evidence="3 4">
    <name type="scientific">Tremella mesenterica</name>
    <name type="common">Jelly fungus</name>
    <dbReference type="NCBI Taxonomy" id="5217"/>
    <lineage>
        <taxon>Eukaryota</taxon>
        <taxon>Fungi</taxon>
        <taxon>Dikarya</taxon>
        <taxon>Basidiomycota</taxon>
        <taxon>Agaricomycotina</taxon>
        <taxon>Tremellomycetes</taxon>
        <taxon>Tremellales</taxon>
        <taxon>Tremellaceae</taxon>
        <taxon>Tremella</taxon>
    </lineage>
</organism>
<gene>
    <name evidence="3" type="ORF">M231_03729</name>
</gene>
<keyword evidence="4" id="KW-1185">Reference proteome</keyword>
<dbReference type="AlphaFoldDB" id="A0A4Q1BME4"/>
<proteinExistence type="predicted"/>
<keyword evidence="2" id="KW-0472">Membrane</keyword>
<evidence type="ECO:0000256" key="1">
    <source>
        <dbReference type="SAM" id="MobiDB-lite"/>
    </source>
</evidence>
<dbReference type="VEuPathDB" id="FungiDB:TREMEDRAFT_64964"/>
<keyword evidence="2" id="KW-1133">Transmembrane helix</keyword>
<dbReference type="EMBL" id="SDIL01000038">
    <property type="protein sequence ID" value="RXK38999.1"/>
    <property type="molecule type" value="Genomic_DNA"/>
</dbReference>
<sequence>MKKGPNAQALGGHPTGVGSFPWRAQRAAARNSNRFKTPQLAKFPRLFKILFWVGIIYFCLHLFHLDVWKIFDSIRENEHVLSSHLVTNLFNMNSPWNTILSNSNIQSIQTLKRHGLSWKGITTFANHIAVQKFPHAIGLMRNGYHVYTLLSPTGSVTACVLGVAITGYVHRDKLVDPRWQANQLLKIHQVFIPIEELVQSAPGVLEDVQRQVNLAVERIPIAEYTNSVGIMGQRLLSDQARESFKVHAAEKINRLKNVPIGDIVNTVKNVSQRTVVHMVGDVAGLMRGFPGALKNLGAGTV</sequence>
<feature type="region of interest" description="Disordered" evidence="1">
    <location>
        <begin position="1"/>
        <end position="20"/>
    </location>
</feature>
<dbReference type="Proteomes" id="UP000289152">
    <property type="component" value="Unassembled WGS sequence"/>
</dbReference>
<evidence type="ECO:0000313" key="4">
    <source>
        <dbReference type="Proteomes" id="UP000289152"/>
    </source>
</evidence>
<evidence type="ECO:0000256" key="2">
    <source>
        <dbReference type="SAM" id="Phobius"/>
    </source>
</evidence>
<evidence type="ECO:0000313" key="3">
    <source>
        <dbReference type="EMBL" id="RXK38999.1"/>
    </source>
</evidence>
<comment type="caution">
    <text evidence="3">The sequence shown here is derived from an EMBL/GenBank/DDBJ whole genome shotgun (WGS) entry which is preliminary data.</text>
</comment>
<name>A0A4Q1BME4_TREME</name>
<feature type="transmembrane region" description="Helical" evidence="2">
    <location>
        <begin position="46"/>
        <end position="65"/>
    </location>
</feature>
<dbReference type="InParanoid" id="A0A4Q1BME4"/>
<accession>A0A4Q1BME4</accession>
<keyword evidence="2" id="KW-0812">Transmembrane</keyword>